<dbReference type="Proteomes" id="UP001589536">
    <property type="component" value="Unassembled WGS sequence"/>
</dbReference>
<keyword evidence="2" id="KW-1185">Reference proteome</keyword>
<protein>
    <submittedName>
        <fullName evidence="1">Uncharacterized protein</fullName>
    </submittedName>
</protein>
<sequence>MTVIPMNRQPKGVPVGGQFAATAHAEPSVSLAPVTAGRHAAPATHNRPVPGSLLMAHFQDPKLVGELEWEIERSVRDGVSDTELDYFSESFSDHVPNLHPEEAYGYFSKAREAFHNGDNWKAVITEAAAADTAAHPGGTLKGDYQPPLAQHQPGYQQGTLTTGSKYTGYRNATDICKDIRADLKAATAANYLPAGLKYSVTNDKYSGGQSITVTVQGVTDEDQKDPTELDLRGDYAKRKEAKELQERVDAITNAYNRSDIDSQSDYFNVAYWGRAEIENDWSRNFRENEAALRKAARDAKTNR</sequence>
<gene>
    <name evidence="1" type="ORF">ACFFPI_09290</name>
</gene>
<dbReference type="RefSeq" id="WP_376954132.1">
    <property type="nucleotide sequence ID" value="NZ_JBHMBH010000019.1"/>
</dbReference>
<organism evidence="1 2">
    <name type="scientific">Arthrobacter methylotrophus</name>
    <dbReference type="NCBI Taxonomy" id="121291"/>
    <lineage>
        <taxon>Bacteria</taxon>
        <taxon>Bacillati</taxon>
        <taxon>Actinomycetota</taxon>
        <taxon>Actinomycetes</taxon>
        <taxon>Micrococcales</taxon>
        <taxon>Micrococcaceae</taxon>
        <taxon>Arthrobacter</taxon>
    </lineage>
</organism>
<comment type="caution">
    <text evidence="1">The sequence shown here is derived from an EMBL/GenBank/DDBJ whole genome shotgun (WGS) entry which is preliminary data.</text>
</comment>
<dbReference type="EMBL" id="JBHMBH010000019">
    <property type="protein sequence ID" value="MFB9714315.1"/>
    <property type="molecule type" value="Genomic_DNA"/>
</dbReference>
<evidence type="ECO:0000313" key="2">
    <source>
        <dbReference type="Proteomes" id="UP001589536"/>
    </source>
</evidence>
<name>A0ABV5UP72_9MICC</name>
<proteinExistence type="predicted"/>
<accession>A0ABV5UP72</accession>
<reference evidence="1 2" key="1">
    <citation type="submission" date="2024-09" db="EMBL/GenBank/DDBJ databases">
        <authorList>
            <person name="Sun Q."/>
            <person name="Mori K."/>
        </authorList>
    </citation>
    <scope>NUCLEOTIDE SEQUENCE [LARGE SCALE GENOMIC DNA]</scope>
    <source>
        <strain evidence="1 2">JCM 13519</strain>
    </source>
</reference>
<evidence type="ECO:0000313" key="1">
    <source>
        <dbReference type="EMBL" id="MFB9714315.1"/>
    </source>
</evidence>